<dbReference type="InterPro" id="IPR027417">
    <property type="entry name" value="P-loop_NTPase"/>
</dbReference>
<keyword evidence="1" id="KW-0433">Leucine-rich repeat</keyword>
<reference evidence="2" key="1">
    <citation type="submission" date="2018-01" db="EMBL/GenBank/DDBJ databases">
        <authorList>
            <person name="Mao J.F."/>
        </authorList>
    </citation>
    <scope>NUCLEOTIDE SEQUENCE</scope>
    <source>
        <strain evidence="2">Huo1</strain>
        <tissue evidence="2">Leaf</tissue>
    </source>
</reference>
<dbReference type="Proteomes" id="UP000298416">
    <property type="component" value="Unassembled WGS sequence"/>
</dbReference>
<comment type="caution">
    <text evidence="2">The sequence shown here is derived from an EMBL/GenBank/DDBJ whole genome shotgun (WGS) entry which is preliminary data.</text>
</comment>
<accession>A0A8X8X1N0</accession>
<dbReference type="Gene3D" id="1.10.8.430">
    <property type="entry name" value="Helical domain of apoptotic protease-activating factors"/>
    <property type="match status" value="1"/>
</dbReference>
<gene>
    <name evidence="2" type="ORF">SASPL_133616</name>
</gene>
<dbReference type="AlphaFoldDB" id="A0A8X8X1N0"/>
<keyword evidence="3" id="KW-1185">Reference proteome</keyword>
<dbReference type="SUPFAM" id="SSF52540">
    <property type="entry name" value="P-loop containing nucleoside triphosphate hydrolases"/>
    <property type="match status" value="1"/>
</dbReference>
<dbReference type="EMBL" id="PNBA02000012">
    <property type="protein sequence ID" value="KAG6406020.1"/>
    <property type="molecule type" value="Genomic_DNA"/>
</dbReference>
<dbReference type="InterPro" id="IPR042197">
    <property type="entry name" value="Apaf_helical"/>
</dbReference>
<evidence type="ECO:0000256" key="1">
    <source>
        <dbReference type="ARBA" id="ARBA00022614"/>
    </source>
</evidence>
<reference evidence="2" key="2">
    <citation type="submission" date="2020-08" db="EMBL/GenBank/DDBJ databases">
        <title>Plant Genome Project.</title>
        <authorList>
            <person name="Zhang R.-G."/>
        </authorList>
    </citation>
    <scope>NUCLEOTIDE SEQUENCE</scope>
    <source>
        <strain evidence="2">Huo1</strain>
        <tissue evidence="2">Leaf</tissue>
    </source>
</reference>
<dbReference type="GO" id="GO:0043531">
    <property type="term" value="F:ADP binding"/>
    <property type="evidence" value="ECO:0007669"/>
    <property type="project" value="InterPro"/>
</dbReference>
<proteinExistence type="predicted"/>
<name>A0A8X8X1N0_SALSN</name>
<sequence>MQLLNEISSWELLRNRIFGDKPCPSELEPLGRTVAACCSGLPLAIVVISGLLDVDQKTCCLGESCSRCAKILRRVSVTHSDQDFLYGSAIHTVICLCDRKQGKECSFDKCRLLRILDLIDAQEYFYKSDSSCNSLPDHLFELFHLRYLALDYPFSIPAAISKL</sequence>
<evidence type="ECO:0000313" key="3">
    <source>
        <dbReference type="Proteomes" id="UP000298416"/>
    </source>
</evidence>
<organism evidence="2">
    <name type="scientific">Salvia splendens</name>
    <name type="common">Scarlet sage</name>
    <dbReference type="NCBI Taxonomy" id="180675"/>
    <lineage>
        <taxon>Eukaryota</taxon>
        <taxon>Viridiplantae</taxon>
        <taxon>Streptophyta</taxon>
        <taxon>Embryophyta</taxon>
        <taxon>Tracheophyta</taxon>
        <taxon>Spermatophyta</taxon>
        <taxon>Magnoliopsida</taxon>
        <taxon>eudicotyledons</taxon>
        <taxon>Gunneridae</taxon>
        <taxon>Pentapetalae</taxon>
        <taxon>asterids</taxon>
        <taxon>lamiids</taxon>
        <taxon>Lamiales</taxon>
        <taxon>Lamiaceae</taxon>
        <taxon>Nepetoideae</taxon>
        <taxon>Mentheae</taxon>
        <taxon>Salviinae</taxon>
        <taxon>Salvia</taxon>
        <taxon>Salvia subgen. Calosphace</taxon>
        <taxon>core Calosphace</taxon>
    </lineage>
</organism>
<evidence type="ECO:0000313" key="2">
    <source>
        <dbReference type="EMBL" id="KAG6406020.1"/>
    </source>
</evidence>
<protein>
    <submittedName>
        <fullName evidence="2">Uncharacterized protein</fullName>
    </submittedName>
</protein>